<dbReference type="AlphaFoldDB" id="A0AAE1SX99"/>
<organism evidence="1 2">
    <name type="scientific">Anisodus tanguticus</name>
    <dbReference type="NCBI Taxonomy" id="243964"/>
    <lineage>
        <taxon>Eukaryota</taxon>
        <taxon>Viridiplantae</taxon>
        <taxon>Streptophyta</taxon>
        <taxon>Embryophyta</taxon>
        <taxon>Tracheophyta</taxon>
        <taxon>Spermatophyta</taxon>
        <taxon>Magnoliopsida</taxon>
        <taxon>eudicotyledons</taxon>
        <taxon>Gunneridae</taxon>
        <taxon>Pentapetalae</taxon>
        <taxon>asterids</taxon>
        <taxon>lamiids</taxon>
        <taxon>Solanales</taxon>
        <taxon>Solanaceae</taxon>
        <taxon>Solanoideae</taxon>
        <taxon>Hyoscyameae</taxon>
        <taxon>Anisodus</taxon>
    </lineage>
</organism>
<evidence type="ECO:0000313" key="2">
    <source>
        <dbReference type="Proteomes" id="UP001291623"/>
    </source>
</evidence>
<dbReference type="Gene3D" id="2.20.25.100">
    <property type="entry name" value="Zn-binding ribosomal proteins"/>
    <property type="match status" value="1"/>
</dbReference>
<comment type="caution">
    <text evidence="1">The sequence shown here is derived from an EMBL/GenBank/DDBJ whole genome shotgun (WGS) entry which is preliminary data.</text>
</comment>
<reference evidence="1" key="1">
    <citation type="submission" date="2023-12" db="EMBL/GenBank/DDBJ databases">
        <title>Genome assembly of Anisodus tanguticus.</title>
        <authorList>
            <person name="Wang Y.-J."/>
        </authorList>
    </citation>
    <scope>NUCLEOTIDE SEQUENCE</scope>
    <source>
        <strain evidence="1">KB-2021</strain>
        <tissue evidence="1">Leaf</tissue>
    </source>
</reference>
<dbReference type="Proteomes" id="UP001291623">
    <property type="component" value="Unassembled WGS sequence"/>
</dbReference>
<keyword evidence="2" id="KW-1185">Reference proteome</keyword>
<evidence type="ECO:0000313" key="1">
    <source>
        <dbReference type="EMBL" id="KAK4376802.1"/>
    </source>
</evidence>
<gene>
    <name evidence="1" type="ORF">RND71_003098</name>
</gene>
<protein>
    <submittedName>
        <fullName evidence="1">Uncharacterized protein</fullName>
    </submittedName>
</protein>
<name>A0AAE1SX99_9SOLA</name>
<proteinExistence type="predicted"/>
<dbReference type="InterPro" id="IPR023407">
    <property type="entry name" value="Ribosomal_eS27_Zn-bd_dom_sf"/>
</dbReference>
<dbReference type="EMBL" id="JAVYJV010000002">
    <property type="protein sequence ID" value="KAK4376802.1"/>
    <property type="molecule type" value="Genomic_DNA"/>
</dbReference>
<sequence>MNPSVENEKRKNKLKRLVQFPNSFFMTHENICMKYTTNICDIYLCSDVFQEAESENVARNVTNILGNTGSGQSTLSTKWLVDQIGKINQ</sequence>
<accession>A0AAE1SX99</accession>